<reference evidence="3" key="2">
    <citation type="submission" date="2025-08" db="UniProtKB">
        <authorList>
            <consortium name="RefSeq"/>
        </authorList>
    </citation>
    <scope>IDENTIFICATION</scope>
    <source>
        <tissue evidence="3">Leaf</tissue>
    </source>
</reference>
<evidence type="ECO:0000313" key="3">
    <source>
        <dbReference type="RefSeq" id="XP_056843014.1"/>
    </source>
</evidence>
<dbReference type="KEGG" id="rsz:130495617"/>
<gene>
    <name evidence="3" type="primary">LOC130495617</name>
</gene>
<dbReference type="RefSeq" id="XP_056843014.1">
    <property type="nucleotide sequence ID" value="XM_056987034.1"/>
</dbReference>
<dbReference type="PANTHER" id="PTHR33784">
    <property type="entry name" value="OS05G0482100 PROTEIN"/>
    <property type="match status" value="1"/>
</dbReference>
<dbReference type="InterPro" id="IPR040338">
    <property type="entry name" value="At1g67623-like"/>
</dbReference>
<name>A0A9W3BUQ1_RAPSA</name>
<keyword evidence="2" id="KW-1185">Reference proteome</keyword>
<evidence type="ECO:0000259" key="1">
    <source>
        <dbReference type="Pfam" id="PF23310"/>
    </source>
</evidence>
<sequence length="181" mass="21287">MNTSDEDIADIAPESYFKTLSLKYFASEPLRMVYGYRDLIHSCLESNNPESHFIEGTNQYFFHKSTSNALEHLRLSAVGKYDKGTYLFGILLLCNGKLKRGRKVLDTLKWKHTLTTTNRCWREIKKVLSVYGIDLEDTYLTNMAKLKPPRTCDLHKKTHLCKKCYYFIRVQMFVDYIAYRK</sequence>
<dbReference type="AlphaFoldDB" id="A0A9W3BUQ1"/>
<accession>A0A9W3BUQ1</accession>
<dbReference type="Proteomes" id="UP000504610">
    <property type="component" value="Chromosome 6"/>
</dbReference>
<feature type="domain" description="At2g35280-like TPR" evidence="1">
    <location>
        <begin position="39"/>
        <end position="128"/>
    </location>
</feature>
<dbReference type="PANTHER" id="PTHR33784:SF24">
    <property type="entry name" value="GENOME ASSEMBLY, CHROMOSOME: A08"/>
    <property type="match status" value="1"/>
</dbReference>
<evidence type="ECO:0000313" key="2">
    <source>
        <dbReference type="Proteomes" id="UP000504610"/>
    </source>
</evidence>
<dbReference type="OrthoDB" id="1032600at2759"/>
<dbReference type="GeneID" id="130495617"/>
<dbReference type="Pfam" id="PF23310">
    <property type="entry name" value="TPR_27"/>
    <property type="match status" value="1"/>
</dbReference>
<protein>
    <submittedName>
        <fullName evidence="3">F-box protein At2g35280-like</fullName>
    </submittedName>
</protein>
<proteinExistence type="predicted"/>
<organism evidence="2 3">
    <name type="scientific">Raphanus sativus</name>
    <name type="common">Radish</name>
    <name type="synonym">Raphanus raphanistrum var. sativus</name>
    <dbReference type="NCBI Taxonomy" id="3726"/>
    <lineage>
        <taxon>Eukaryota</taxon>
        <taxon>Viridiplantae</taxon>
        <taxon>Streptophyta</taxon>
        <taxon>Embryophyta</taxon>
        <taxon>Tracheophyta</taxon>
        <taxon>Spermatophyta</taxon>
        <taxon>Magnoliopsida</taxon>
        <taxon>eudicotyledons</taxon>
        <taxon>Gunneridae</taxon>
        <taxon>Pentapetalae</taxon>
        <taxon>rosids</taxon>
        <taxon>malvids</taxon>
        <taxon>Brassicales</taxon>
        <taxon>Brassicaceae</taxon>
        <taxon>Brassiceae</taxon>
        <taxon>Raphanus</taxon>
    </lineage>
</organism>
<reference evidence="2" key="1">
    <citation type="journal article" date="2019" name="Database">
        <title>The radish genome database (RadishGD): an integrated information resource for radish genomics.</title>
        <authorList>
            <person name="Yu H.J."/>
            <person name="Baek S."/>
            <person name="Lee Y.J."/>
            <person name="Cho A."/>
            <person name="Mun J.H."/>
        </authorList>
    </citation>
    <scope>NUCLEOTIDE SEQUENCE [LARGE SCALE GENOMIC DNA]</scope>
    <source>
        <strain evidence="2">cv. WK10039</strain>
    </source>
</reference>
<dbReference type="InterPro" id="IPR057136">
    <property type="entry name" value="At2g35280_TPR_dom"/>
</dbReference>